<dbReference type="Gene3D" id="3.30.1370.10">
    <property type="entry name" value="K Homology domain, type 1"/>
    <property type="match status" value="2"/>
</dbReference>
<dbReference type="Gene3D" id="1.10.150.50">
    <property type="entry name" value="Transcription Factor, Ets-1"/>
    <property type="match status" value="1"/>
</dbReference>
<feature type="domain" description="K Homology" evidence="5">
    <location>
        <begin position="131"/>
        <end position="204"/>
    </location>
</feature>
<feature type="region of interest" description="Disordered" evidence="4">
    <location>
        <begin position="546"/>
        <end position="571"/>
    </location>
</feature>
<evidence type="ECO:0000256" key="3">
    <source>
        <dbReference type="PROSITE-ProRule" id="PRU00117"/>
    </source>
</evidence>
<dbReference type="CDD" id="cd22422">
    <property type="entry name" value="KH-I_BICC1_rpt3"/>
    <property type="match status" value="1"/>
</dbReference>
<dbReference type="InterPro" id="IPR004088">
    <property type="entry name" value="KH_dom_type_1"/>
</dbReference>
<dbReference type="InterPro" id="IPR001660">
    <property type="entry name" value="SAM"/>
</dbReference>
<evidence type="ECO:0000256" key="4">
    <source>
        <dbReference type="SAM" id="MobiDB-lite"/>
    </source>
</evidence>
<name>A0A3S3Q0Q3_9ACAR</name>
<evidence type="ECO:0000313" key="8">
    <source>
        <dbReference type="Proteomes" id="UP000285301"/>
    </source>
</evidence>
<dbReference type="InterPro" id="IPR036612">
    <property type="entry name" value="KH_dom_type_1_sf"/>
</dbReference>
<keyword evidence="3" id="KW-0694">RNA-binding</keyword>
<evidence type="ECO:0000313" key="7">
    <source>
        <dbReference type="EMBL" id="RWS11704.1"/>
    </source>
</evidence>
<dbReference type="Pfam" id="PF22985">
    <property type="entry name" value="KH_BICC1"/>
    <property type="match status" value="2"/>
</dbReference>
<dbReference type="CDD" id="cd22421">
    <property type="entry name" value="KH-I_BICC1_rpt2"/>
    <property type="match status" value="1"/>
</dbReference>
<evidence type="ECO:0000256" key="2">
    <source>
        <dbReference type="ARBA" id="ARBA00022737"/>
    </source>
</evidence>
<dbReference type="SMART" id="SM00454">
    <property type="entry name" value="SAM"/>
    <property type="match status" value="1"/>
</dbReference>
<dbReference type="Gene3D" id="3.30.310.270">
    <property type="match status" value="1"/>
</dbReference>
<dbReference type="PROSITE" id="PS50084">
    <property type="entry name" value="KH_TYPE_1"/>
    <property type="match status" value="2"/>
</dbReference>
<keyword evidence="2" id="KW-0677">Repeat</keyword>
<feature type="domain" description="K Homology" evidence="5">
    <location>
        <begin position="295"/>
        <end position="378"/>
    </location>
</feature>
<dbReference type="InterPro" id="IPR013761">
    <property type="entry name" value="SAM/pointed_sf"/>
</dbReference>
<dbReference type="Pfam" id="PF00013">
    <property type="entry name" value="KH_1"/>
    <property type="match status" value="2"/>
</dbReference>
<dbReference type="SUPFAM" id="SSF47769">
    <property type="entry name" value="SAM/Pointed domain"/>
    <property type="match status" value="1"/>
</dbReference>
<dbReference type="EMBL" id="NCKU01001599">
    <property type="protein sequence ID" value="RWS11704.1"/>
    <property type="molecule type" value="Genomic_DNA"/>
</dbReference>
<dbReference type="PANTHER" id="PTHR10627">
    <property type="entry name" value="SCP160"/>
    <property type="match status" value="1"/>
</dbReference>
<dbReference type="SMART" id="SM00322">
    <property type="entry name" value="KH"/>
    <property type="match status" value="3"/>
</dbReference>
<keyword evidence="8" id="KW-1185">Reference proteome</keyword>
<dbReference type="GO" id="GO:0010468">
    <property type="term" value="P:regulation of gene expression"/>
    <property type="evidence" value="ECO:0007669"/>
    <property type="project" value="UniProtKB-ARBA"/>
</dbReference>
<comment type="caution">
    <text evidence="7">The sequence shown here is derived from an EMBL/GenBank/DDBJ whole genome shotgun (WGS) entry which is preliminary data.</text>
</comment>
<reference evidence="7 8" key="1">
    <citation type="journal article" date="2018" name="Gigascience">
        <title>Genomes of trombidid mites reveal novel predicted allergens and laterally-transferred genes associated with secondary metabolism.</title>
        <authorList>
            <person name="Dong X."/>
            <person name="Chaisiri K."/>
            <person name="Xia D."/>
            <person name="Armstrong S.D."/>
            <person name="Fang Y."/>
            <person name="Donnelly M.J."/>
            <person name="Kadowaki T."/>
            <person name="McGarry J.W."/>
            <person name="Darby A.C."/>
            <person name="Makepeace B.L."/>
        </authorList>
    </citation>
    <scope>NUCLEOTIDE SEQUENCE [LARGE SCALE GENOMIC DNA]</scope>
    <source>
        <strain evidence="7">UoL-WK</strain>
    </source>
</reference>
<dbReference type="InterPro" id="IPR004087">
    <property type="entry name" value="KH_dom"/>
</dbReference>
<dbReference type="STRING" id="1965070.A0A3S3Q0Q3"/>
<dbReference type="InterPro" id="IPR047549">
    <property type="entry name" value="BICC1_KH-I_rpt1"/>
</dbReference>
<feature type="domain" description="SAM" evidence="6">
    <location>
        <begin position="715"/>
        <end position="780"/>
    </location>
</feature>
<dbReference type="Proteomes" id="UP000285301">
    <property type="component" value="Unassembled WGS sequence"/>
</dbReference>
<feature type="compositionally biased region" description="Low complexity" evidence="4">
    <location>
        <begin position="546"/>
        <end position="556"/>
    </location>
</feature>
<protein>
    <submittedName>
        <fullName evidence="7">Protein bicaudal C 1-like protein</fullName>
    </submittedName>
</protein>
<evidence type="ECO:0000259" key="6">
    <source>
        <dbReference type="SMART" id="SM00454"/>
    </source>
</evidence>
<dbReference type="Pfam" id="PF00536">
    <property type="entry name" value="SAM_1"/>
    <property type="match status" value="1"/>
</dbReference>
<dbReference type="GO" id="GO:0005737">
    <property type="term" value="C:cytoplasm"/>
    <property type="evidence" value="ECO:0007669"/>
    <property type="project" value="TreeGrafter"/>
</dbReference>
<dbReference type="GO" id="GO:0003723">
    <property type="term" value="F:RNA binding"/>
    <property type="evidence" value="ECO:0007669"/>
    <property type="project" value="UniProtKB-UniRule"/>
</dbReference>
<dbReference type="SUPFAM" id="SSF54791">
    <property type="entry name" value="Eukaryotic type KH-domain (KH-domain type I)"/>
    <property type="match status" value="3"/>
</dbReference>
<comment type="similarity">
    <text evidence="1">Belongs to the BicC family.</text>
</comment>
<organism evidence="7 8">
    <name type="scientific">Dinothrombium tinctorium</name>
    <dbReference type="NCBI Taxonomy" id="1965070"/>
    <lineage>
        <taxon>Eukaryota</taxon>
        <taxon>Metazoa</taxon>
        <taxon>Ecdysozoa</taxon>
        <taxon>Arthropoda</taxon>
        <taxon>Chelicerata</taxon>
        <taxon>Arachnida</taxon>
        <taxon>Acari</taxon>
        <taxon>Acariformes</taxon>
        <taxon>Trombidiformes</taxon>
        <taxon>Prostigmata</taxon>
        <taxon>Anystina</taxon>
        <taxon>Parasitengona</taxon>
        <taxon>Trombidioidea</taxon>
        <taxon>Trombidiidae</taxon>
        <taxon>Dinothrombium</taxon>
    </lineage>
</organism>
<sequence>MESENLLKAGNEFDEFFDLETRRSWICSPSDSSIATGTEATTLPNGFLEERVKVDRKKFEQMINGENMETGPAEDFFKRIMRQTNTEITWPPKLKVGTKSKKDPHIRIVGTSSNIVAAKEAILALLDSRRNRVTLKMDVAFTDHSHIIGKGGRCIQKVMDETGCHIHFPDSNRTNTVEKSNQVSIAGTALGSEQARCRIRELLPLTFMFELPVNSISSHVFDVSSPTIQGIQQTFGLTICMRFSGKPSFKDFGSNGTAFVTVCVRGTRGHILGLRQGILVLLEYLLGSNVNVANVPLTLNIDIASQHHSFVMGRGNCNIRSIMQQTGAVITFPDPSANDSQISPIGNNTSIRKSTVTIKGPCFDSVYCAWQELLGYLPLVLIFDLREGQELDAAQITQLMDQLKVSILIKPKQKQNLKSIMVRGPERDSRLLFEVRRQILDLDESEIPVCCEQHAWLFASKLLSIFLPYCSIPPPITPFKPMTQGTFGSSGMTSLPPTISDQTFIAPNPVLLQALMNQAFPANFQNTLNHSIEPCKNYDKNLSTSSSLTATPSVTSNSSGGASPDEKLSPQNKTLLSFSKKTPNMSGNTFGWPESKKTEYEDRKFLASKMMRSKPNVSEARTPTSVWSGLGFSKSMPASVLKSKLAADWDTVTEMSSNNYDNPLQSSSLWNSSKSAKMKYDFEKTNNLPFSQSNYFEGMSWLRSLSQYLPSSKGSADYLNLDLSVVLSQLGLSKYIEDFQRHEIDFKTFITLNDADLQELDIPYFGRRKLLNAIKDLRRLLKLEPECVSPSTHFEAAPGAERSRRSKMNP</sequence>
<feature type="domain" description="K Homology" evidence="5">
    <location>
        <begin position="46"/>
        <end position="127"/>
    </location>
</feature>
<dbReference type="InterPro" id="IPR047554">
    <property type="entry name" value="BICC1_KH-I_rpt2"/>
</dbReference>
<proteinExistence type="inferred from homology"/>
<dbReference type="AlphaFoldDB" id="A0A3S3Q0Q3"/>
<evidence type="ECO:0000256" key="1">
    <source>
        <dbReference type="ARBA" id="ARBA00007662"/>
    </source>
</evidence>
<dbReference type="PANTHER" id="PTHR10627:SF69">
    <property type="entry name" value="PROTEIN BICAUDAL C"/>
    <property type="match status" value="1"/>
</dbReference>
<gene>
    <name evidence="7" type="ORF">B4U79_00842</name>
</gene>
<evidence type="ECO:0000259" key="5">
    <source>
        <dbReference type="SMART" id="SM00322"/>
    </source>
</evidence>
<dbReference type="InterPro" id="IPR054727">
    <property type="entry name" value="BICC1_KH"/>
</dbReference>
<accession>A0A3S3Q0Q3</accession>
<dbReference type="Pfam" id="PF24234">
    <property type="entry name" value="KH_BICC1_1st"/>
    <property type="match status" value="1"/>
</dbReference>
<dbReference type="InterPro" id="IPR047553">
    <property type="entry name" value="BICC1_KH-I_rpt3"/>
</dbReference>
<feature type="region of interest" description="Disordered" evidence="4">
    <location>
        <begin position="791"/>
        <end position="810"/>
    </location>
</feature>
<dbReference type="OrthoDB" id="271862at2759"/>